<keyword evidence="4 11" id="KW-0493">Microtubule</keyword>
<dbReference type="Gene3D" id="3.40.850.10">
    <property type="entry name" value="Kinesin motor domain"/>
    <property type="match status" value="1"/>
</dbReference>
<dbReference type="GO" id="GO:0005876">
    <property type="term" value="C:spindle microtubule"/>
    <property type="evidence" value="ECO:0007669"/>
    <property type="project" value="TreeGrafter"/>
</dbReference>
<sequence length="425" mass="47339">MSAFEPTEATSCVQVVVRVRPMNDKEQKGNTLPVVTASTEKKEVTVIRGAGNRQQRTTYNFDDVLTSFSTQQEVFDTTIAPNILDVLEGFECTMFAYGQTGTGKTHTMEGDLSSENNRGVIPRAAHAIFERLKTEQYVESSVSASYLEIYNEELADLLVDDGKDVKLQICEDTRPRGKGIFVHNLSETIVTSAEDVLRLMQKAQERRRVGETKMNKQSSRSHCLFTLKVHSRKKVDDSGSIMECTGKLHLVDLAGSECAKTAGSENAQKERERKNINQSLLTLGRVISALREGHVQRIPYRDSKLTRLLQESLGGKCKTVIIATISPSVLAVDETLSTLNYAQAAHGIQNKPVATSYLKIGDAERKRPESASNAHSTGTSVQDWNQMECRLQYMQAELEEAQAALSRKHQQQQIIIDRAENAERE</sequence>
<dbReference type="OMA" id="RSHCICT"/>
<keyword evidence="16" id="KW-1185">Reference proteome</keyword>
<evidence type="ECO:0000313" key="15">
    <source>
        <dbReference type="EnsemblProtists" id="EKX52236"/>
    </source>
</evidence>
<gene>
    <name evidence="14" type="ORF">GUITHDRAFT_65383</name>
</gene>
<reference evidence="14 16" key="1">
    <citation type="journal article" date="2012" name="Nature">
        <title>Algal genomes reveal evolutionary mosaicism and the fate of nucleomorphs.</title>
        <authorList>
            <consortium name="DOE Joint Genome Institute"/>
            <person name="Curtis B.A."/>
            <person name="Tanifuji G."/>
            <person name="Burki F."/>
            <person name="Gruber A."/>
            <person name="Irimia M."/>
            <person name="Maruyama S."/>
            <person name="Arias M.C."/>
            <person name="Ball S.G."/>
            <person name="Gile G.H."/>
            <person name="Hirakawa Y."/>
            <person name="Hopkins J.F."/>
            <person name="Kuo A."/>
            <person name="Rensing S.A."/>
            <person name="Schmutz J."/>
            <person name="Symeonidi A."/>
            <person name="Elias M."/>
            <person name="Eveleigh R.J."/>
            <person name="Herman E.K."/>
            <person name="Klute M.J."/>
            <person name="Nakayama T."/>
            <person name="Obornik M."/>
            <person name="Reyes-Prieto A."/>
            <person name="Armbrust E.V."/>
            <person name="Aves S.J."/>
            <person name="Beiko R.G."/>
            <person name="Coutinho P."/>
            <person name="Dacks J.B."/>
            <person name="Durnford D.G."/>
            <person name="Fast N.M."/>
            <person name="Green B.R."/>
            <person name="Grisdale C.J."/>
            <person name="Hempel F."/>
            <person name="Henrissat B."/>
            <person name="Hoppner M.P."/>
            <person name="Ishida K."/>
            <person name="Kim E."/>
            <person name="Koreny L."/>
            <person name="Kroth P.G."/>
            <person name="Liu Y."/>
            <person name="Malik S.B."/>
            <person name="Maier U.G."/>
            <person name="McRose D."/>
            <person name="Mock T."/>
            <person name="Neilson J.A."/>
            <person name="Onodera N.T."/>
            <person name="Poole A.M."/>
            <person name="Pritham E.J."/>
            <person name="Richards T.A."/>
            <person name="Rocap G."/>
            <person name="Roy S.W."/>
            <person name="Sarai C."/>
            <person name="Schaack S."/>
            <person name="Shirato S."/>
            <person name="Slamovits C.H."/>
            <person name="Spencer D.F."/>
            <person name="Suzuki S."/>
            <person name="Worden A.Z."/>
            <person name="Zauner S."/>
            <person name="Barry K."/>
            <person name="Bell C."/>
            <person name="Bharti A.K."/>
            <person name="Crow J.A."/>
            <person name="Grimwood J."/>
            <person name="Kramer R."/>
            <person name="Lindquist E."/>
            <person name="Lucas S."/>
            <person name="Salamov A."/>
            <person name="McFadden G.I."/>
            <person name="Lane C.E."/>
            <person name="Keeling P.J."/>
            <person name="Gray M.W."/>
            <person name="Grigoriev I.V."/>
            <person name="Archibald J.M."/>
        </authorList>
    </citation>
    <scope>NUCLEOTIDE SEQUENCE</scope>
    <source>
        <strain evidence="14 16">CCMP2712</strain>
    </source>
</reference>
<dbReference type="GeneID" id="17308838"/>
<dbReference type="PANTHER" id="PTHR47970">
    <property type="entry name" value="KINESIN-LIKE PROTEIN KIF11"/>
    <property type="match status" value="1"/>
</dbReference>
<dbReference type="EMBL" id="JH992973">
    <property type="protein sequence ID" value="EKX52236.1"/>
    <property type="molecule type" value="Genomic_DNA"/>
</dbReference>
<dbReference type="OrthoDB" id="3176171at2759"/>
<dbReference type="EnsemblProtists" id="EKX52236">
    <property type="protein sequence ID" value="EKX52236"/>
    <property type="gene ID" value="GUITHDRAFT_65383"/>
</dbReference>
<dbReference type="InterPro" id="IPR036961">
    <property type="entry name" value="Kinesin_motor_dom_sf"/>
</dbReference>
<dbReference type="Proteomes" id="UP000011087">
    <property type="component" value="Unassembled WGS sequence"/>
</dbReference>
<evidence type="ECO:0000256" key="1">
    <source>
        <dbReference type="ARBA" id="ARBA00004229"/>
    </source>
</evidence>
<dbReference type="HOGENOM" id="CLU_001485_2_1_1"/>
<dbReference type="GO" id="GO:0008574">
    <property type="term" value="F:plus-end-directed microtubule motor activity"/>
    <property type="evidence" value="ECO:0007669"/>
    <property type="project" value="TreeGrafter"/>
</dbReference>
<dbReference type="InterPro" id="IPR001752">
    <property type="entry name" value="Kinesin_motor_dom"/>
</dbReference>
<dbReference type="AlphaFoldDB" id="L1JUJ1"/>
<keyword evidence="8" id="KW-0206">Cytoskeleton</keyword>
<dbReference type="Pfam" id="PF00225">
    <property type="entry name" value="Kinesin"/>
    <property type="match status" value="1"/>
</dbReference>
<dbReference type="PROSITE" id="PS00411">
    <property type="entry name" value="KINESIN_MOTOR_1"/>
    <property type="match status" value="1"/>
</dbReference>
<evidence type="ECO:0000256" key="11">
    <source>
        <dbReference type="RuleBase" id="RU000394"/>
    </source>
</evidence>
<reference evidence="15" key="3">
    <citation type="submission" date="2015-06" db="UniProtKB">
        <authorList>
            <consortium name="EnsemblProtists"/>
        </authorList>
    </citation>
    <scope>IDENTIFICATION</scope>
</reference>
<dbReference type="RefSeq" id="XP_005839216.1">
    <property type="nucleotide sequence ID" value="XM_005839159.1"/>
</dbReference>
<comment type="similarity">
    <text evidence="9">Belongs to the TRAFAC class myosin-kinesin ATPase superfamily. Kinesin family. KIN-5/BimC subfamily.</text>
</comment>
<evidence type="ECO:0000313" key="14">
    <source>
        <dbReference type="EMBL" id="EKX52236.1"/>
    </source>
</evidence>
<dbReference type="InterPro" id="IPR027417">
    <property type="entry name" value="P-loop_NTPase"/>
</dbReference>
<protein>
    <recommendedName>
        <fullName evidence="11">Kinesin-like protein</fullName>
    </recommendedName>
</protein>
<keyword evidence="5 10" id="KW-0547">Nucleotide-binding</keyword>
<keyword evidence="3" id="KW-0963">Cytoplasm</keyword>
<proteinExistence type="inferred from homology"/>
<organism evidence="14">
    <name type="scientific">Guillardia theta (strain CCMP2712)</name>
    <name type="common">Cryptophyte</name>
    <dbReference type="NCBI Taxonomy" id="905079"/>
    <lineage>
        <taxon>Eukaryota</taxon>
        <taxon>Cryptophyceae</taxon>
        <taxon>Pyrenomonadales</taxon>
        <taxon>Geminigeraceae</taxon>
        <taxon>Guillardia</taxon>
    </lineage>
</organism>
<dbReference type="FunFam" id="3.40.850.10:FF:000019">
    <property type="entry name" value="Kinesin-like protein KIN-5D"/>
    <property type="match status" value="1"/>
</dbReference>
<dbReference type="SUPFAM" id="SSF52540">
    <property type="entry name" value="P-loop containing nucleoside triphosphate hydrolases"/>
    <property type="match status" value="1"/>
</dbReference>
<evidence type="ECO:0000256" key="12">
    <source>
        <dbReference type="SAM" id="Coils"/>
    </source>
</evidence>
<dbReference type="GO" id="GO:0051231">
    <property type="term" value="P:spindle elongation"/>
    <property type="evidence" value="ECO:0007669"/>
    <property type="project" value="TreeGrafter"/>
</dbReference>
<evidence type="ECO:0000256" key="5">
    <source>
        <dbReference type="ARBA" id="ARBA00022741"/>
    </source>
</evidence>
<comment type="subcellular location">
    <subcellularLocation>
        <location evidence="2">Cytoplasm</location>
        <location evidence="2">Cytoskeleton</location>
    </subcellularLocation>
    <subcellularLocation>
        <location evidence="1">Plastid</location>
        <location evidence="1">Chloroplast</location>
    </subcellularLocation>
</comment>
<keyword evidence="7 10" id="KW-0505">Motor protein</keyword>
<dbReference type="GO" id="GO:0090307">
    <property type="term" value="P:mitotic spindle assembly"/>
    <property type="evidence" value="ECO:0007669"/>
    <property type="project" value="TreeGrafter"/>
</dbReference>
<evidence type="ECO:0000256" key="7">
    <source>
        <dbReference type="ARBA" id="ARBA00023175"/>
    </source>
</evidence>
<dbReference type="PaxDb" id="55529-EKX52236"/>
<dbReference type="PANTHER" id="PTHR47970:SF12">
    <property type="entry name" value="KINESIN FAMILY MEMBER 11"/>
    <property type="match status" value="1"/>
</dbReference>
<dbReference type="KEGG" id="gtt:GUITHDRAFT_65383"/>
<dbReference type="SMART" id="SM00129">
    <property type="entry name" value="KISc"/>
    <property type="match status" value="1"/>
</dbReference>
<dbReference type="GO" id="GO:0072686">
    <property type="term" value="C:mitotic spindle"/>
    <property type="evidence" value="ECO:0007669"/>
    <property type="project" value="TreeGrafter"/>
</dbReference>
<keyword evidence="12" id="KW-0175">Coiled coil</keyword>
<dbReference type="eggNOG" id="KOG0243">
    <property type="taxonomic scope" value="Eukaryota"/>
</dbReference>
<evidence type="ECO:0000256" key="9">
    <source>
        <dbReference type="ARBA" id="ARBA00034704"/>
    </source>
</evidence>
<evidence type="ECO:0000256" key="8">
    <source>
        <dbReference type="ARBA" id="ARBA00023212"/>
    </source>
</evidence>
<feature type="non-terminal residue" evidence="14">
    <location>
        <position position="425"/>
    </location>
</feature>
<dbReference type="InterPro" id="IPR019821">
    <property type="entry name" value="Kinesin_motor_CS"/>
</dbReference>
<feature type="coiled-coil region" evidence="12">
    <location>
        <begin position="384"/>
        <end position="411"/>
    </location>
</feature>
<dbReference type="GO" id="GO:0009507">
    <property type="term" value="C:chloroplast"/>
    <property type="evidence" value="ECO:0007669"/>
    <property type="project" value="UniProtKB-SubCell"/>
</dbReference>
<dbReference type="PROSITE" id="PS50067">
    <property type="entry name" value="KINESIN_MOTOR_2"/>
    <property type="match status" value="1"/>
</dbReference>
<feature type="domain" description="Kinesin motor" evidence="13">
    <location>
        <begin position="12"/>
        <end position="348"/>
    </location>
</feature>
<keyword evidence="6 10" id="KW-0067">ATP-binding</keyword>
<evidence type="ECO:0000256" key="6">
    <source>
        <dbReference type="ARBA" id="ARBA00022840"/>
    </source>
</evidence>
<dbReference type="InterPro" id="IPR047149">
    <property type="entry name" value="KIF11-like"/>
</dbReference>
<dbReference type="STRING" id="905079.L1JUJ1"/>
<evidence type="ECO:0000256" key="4">
    <source>
        <dbReference type="ARBA" id="ARBA00022701"/>
    </source>
</evidence>
<dbReference type="PRINTS" id="PR00380">
    <property type="entry name" value="KINESINHEAVY"/>
</dbReference>
<evidence type="ECO:0000256" key="2">
    <source>
        <dbReference type="ARBA" id="ARBA00004245"/>
    </source>
</evidence>
<dbReference type="GO" id="GO:0007018">
    <property type="term" value="P:microtubule-based movement"/>
    <property type="evidence" value="ECO:0007669"/>
    <property type="project" value="InterPro"/>
</dbReference>
<dbReference type="GO" id="GO:0008017">
    <property type="term" value="F:microtubule binding"/>
    <property type="evidence" value="ECO:0007669"/>
    <property type="project" value="InterPro"/>
</dbReference>
<evidence type="ECO:0000256" key="10">
    <source>
        <dbReference type="PROSITE-ProRule" id="PRU00283"/>
    </source>
</evidence>
<name>L1JUJ1_GUITC</name>
<evidence type="ECO:0000256" key="3">
    <source>
        <dbReference type="ARBA" id="ARBA00022490"/>
    </source>
</evidence>
<feature type="binding site" evidence="10">
    <location>
        <begin position="98"/>
        <end position="105"/>
    </location>
    <ligand>
        <name>ATP</name>
        <dbReference type="ChEBI" id="CHEBI:30616"/>
    </ligand>
</feature>
<dbReference type="GO" id="GO:0005524">
    <property type="term" value="F:ATP binding"/>
    <property type="evidence" value="ECO:0007669"/>
    <property type="project" value="UniProtKB-UniRule"/>
</dbReference>
<evidence type="ECO:0000313" key="16">
    <source>
        <dbReference type="Proteomes" id="UP000011087"/>
    </source>
</evidence>
<evidence type="ECO:0000259" key="13">
    <source>
        <dbReference type="PROSITE" id="PS50067"/>
    </source>
</evidence>
<reference evidence="16" key="2">
    <citation type="submission" date="2012-11" db="EMBL/GenBank/DDBJ databases">
        <authorList>
            <person name="Kuo A."/>
            <person name="Curtis B.A."/>
            <person name="Tanifuji G."/>
            <person name="Burki F."/>
            <person name="Gruber A."/>
            <person name="Irimia M."/>
            <person name="Maruyama S."/>
            <person name="Arias M.C."/>
            <person name="Ball S.G."/>
            <person name="Gile G.H."/>
            <person name="Hirakawa Y."/>
            <person name="Hopkins J.F."/>
            <person name="Rensing S.A."/>
            <person name="Schmutz J."/>
            <person name="Symeonidi A."/>
            <person name="Elias M."/>
            <person name="Eveleigh R.J."/>
            <person name="Herman E.K."/>
            <person name="Klute M.J."/>
            <person name="Nakayama T."/>
            <person name="Obornik M."/>
            <person name="Reyes-Prieto A."/>
            <person name="Armbrust E.V."/>
            <person name="Aves S.J."/>
            <person name="Beiko R.G."/>
            <person name="Coutinho P."/>
            <person name="Dacks J.B."/>
            <person name="Durnford D.G."/>
            <person name="Fast N.M."/>
            <person name="Green B.R."/>
            <person name="Grisdale C."/>
            <person name="Hempe F."/>
            <person name="Henrissat B."/>
            <person name="Hoppner M.P."/>
            <person name="Ishida K.-I."/>
            <person name="Kim E."/>
            <person name="Koreny L."/>
            <person name="Kroth P.G."/>
            <person name="Liu Y."/>
            <person name="Malik S.-B."/>
            <person name="Maier U.G."/>
            <person name="McRose D."/>
            <person name="Mock T."/>
            <person name="Neilson J.A."/>
            <person name="Onodera N.T."/>
            <person name="Poole A.M."/>
            <person name="Pritham E.J."/>
            <person name="Richards T.A."/>
            <person name="Rocap G."/>
            <person name="Roy S.W."/>
            <person name="Sarai C."/>
            <person name="Schaack S."/>
            <person name="Shirato S."/>
            <person name="Slamovits C.H."/>
            <person name="Spencer D.F."/>
            <person name="Suzuki S."/>
            <person name="Worden A.Z."/>
            <person name="Zauner S."/>
            <person name="Barry K."/>
            <person name="Bell C."/>
            <person name="Bharti A.K."/>
            <person name="Crow J.A."/>
            <person name="Grimwood J."/>
            <person name="Kramer R."/>
            <person name="Lindquist E."/>
            <person name="Lucas S."/>
            <person name="Salamov A."/>
            <person name="McFadden G.I."/>
            <person name="Lane C.E."/>
            <person name="Keeling P.J."/>
            <person name="Gray M.W."/>
            <person name="Grigoriev I.V."/>
            <person name="Archibald J.M."/>
        </authorList>
    </citation>
    <scope>NUCLEOTIDE SEQUENCE</scope>
    <source>
        <strain evidence="16">CCMP2712</strain>
    </source>
</reference>
<accession>L1JUJ1</accession>